<evidence type="ECO:0000313" key="2">
    <source>
        <dbReference type="Proteomes" id="UP001432062"/>
    </source>
</evidence>
<dbReference type="Proteomes" id="UP001432062">
    <property type="component" value="Chromosome"/>
</dbReference>
<name>A0ABZ1YQ43_9NOCA</name>
<evidence type="ECO:0000313" key="1">
    <source>
        <dbReference type="EMBL" id="WUV44002.1"/>
    </source>
</evidence>
<reference evidence="1" key="1">
    <citation type="submission" date="2022-10" db="EMBL/GenBank/DDBJ databases">
        <title>The complete genomes of actinobacterial strains from the NBC collection.</title>
        <authorList>
            <person name="Joergensen T.S."/>
            <person name="Alvarez Arevalo M."/>
            <person name="Sterndorff E.B."/>
            <person name="Faurdal D."/>
            <person name="Vuksanovic O."/>
            <person name="Mourched A.-S."/>
            <person name="Charusanti P."/>
            <person name="Shaw S."/>
            <person name="Blin K."/>
            <person name="Weber T."/>
        </authorList>
    </citation>
    <scope>NUCLEOTIDE SEQUENCE</scope>
    <source>
        <strain evidence="1">NBC_01482</strain>
    </source>
</reference>
<protein>
    <submittedName>
        <fullName evidence="1">Uncharacterized protein</fullName>
    </submittedName>
</protein>
<accession>A0ABZ1YQ43</accession>
<dbReference type="EMBL" id="CP109441">
    <property type="protein sequence ID" value="WUV44002.1"/>
    <property type="molecule type" value="Genomic_DNA"/>
</dbReference>
<organism evidence="1 2">
    <name type="scientific">Nocardia vinacea</name>
    <dbReference type="NCBI Taxonomy" id="96468"/>
    <lineage>
        <taxon>Bacteria</taxon>
        <taxon>Bacillati</taxon>
        <taxon>Actinomycetota</taxon>
        <taxon>Actinomycetes</taxon>
        <taxon>Mycobacteriales</taxon>
        <taxon>Nocardiaceae</taxon>
        <taxon>Nocardia</taxon>
    </lineage>
</organism>
<proteinExistence type="predicted"/>
<sequence>MSTQPNTRDLWVARFRNCDAPLTEDIDREQAQFILTTHAGHGPRCGPFLAALARLSYVNG</sequence>
<gene>
    <name evidence="1" type="ORF">OG563_33070</name>
</gene>
<dbReference type="RefSeq" id="WP_329406660.1">
    <property type="nucleotide sequence ID" value="NZ_CP109441.1"/>
</dbReference>
<keyword evidence="2" id="KW-1185">Reference proteome</keyword>